<dbReference type="OrthoDB" id="3364649at2759"/>
<dbReference type="GeneID" id="43583766"/>
<feature type="region of interest" description="Disordered" evidence="2">
    <location>
        <begin position="520"/>
        <end position="546"/>
    </location>
</feature>
<feature type="region of interest" description="Disordered" evidence="2">
    <location>
        <begin position="817"/>
        <end position="870"/>
    </location>
</feature>
<dbReference type="GO" id="GO:0000444">
    <property type="term" value="C:MIS12/MIND type complex"/>
    <property type="evidence" value="ECO:0007669"/>
    <property type="project" value="InterPro"/>
</dbReference>
<evidence type="ECO:0000313" key="3">
    <source>
        <dbReference type="EMBL" id="VVT56307.1"/>
    </source>
</evidence>
<sequence length="951" mass="106727">MGPKRKATKKGSSTASSSSKKPTKTQANTKQSNGSKVTRISSSSNPEVILLDQAPVHKVLTRINRTKRTSSKTTFPVDELQPFRSLRIPSKKGKTASFALDSMTDNDEPIGAIPLSQIEDDDGFVFVRKSGSVISSQEPLSRGQGRKLKSIAEPILEDEDEDEDQRTEEENVNEEEISTEKLLPKLTRVKMNAVSNINDALSRSRQKKKASIEDTHPTTLKSRKKANSIEELPSKASRNRRKKDISEEPLLRNESEEVSEEELPSPPRGRKRQMSLMEKPKLTRGAKKLRKNIEGVEMSSSDELLPTAPARRTRSAKTKTKQDDKEPTSISQLAREDSESVPNGTTLKGRGNQRVPVRKPEKTQRQTKSKSNQNSIDNKRREDTRQEGLLDQDELILLPDSSSEEDDELDLISSTKFVFPKTSKKRIKKHIEEEPFNEPTPEPSIHEEDVKMVDEVASSHSSPNLQEDINTTPTRPITTTTTTTTEENVEEDVPGHTTQITLPISDTPIIRRNQEMRRRISNSRRSSLGNRGKRASSIGNGFTAVPHSEVEPENFYKHLDHEAPDPHRMKQLLVWSSRRILEMQSEQYNKLKNSPELSTEERTALRIARVIQEEVVQDLSDGKISTSWWSRPTEDENEDTLTTKAPKKFKPNVLNIANRENLAIYRKKIQELRQERERWLAQIERVKSAAEGFKKFMVMTEQASNPDSSSKEGLTQALKRFAPEELERVITDYPVLDSGVGSSEVAAEKTISVVNGSIQEMNKSVDIFGDFAQKVQTVATASSAFSLGAIKDISLQLQREDEAVRYSKLQQQQQQRLQEKLLQGTGKERDNNGELLDDDGEERNLGSSGSNGSSIESDNESDEEGFDKNEISPETMGLAAHAQDSSLASVIIKSIQTKKILEQAEETTTISNDDMINEGLDDPLVSIQANEPHVRSILRTITRLEHVEPSP</sequence>
<evidence type="ECO:0000313" key="4">
    <source>
        <dbReference type="Proteomes" id="UP000398389"/>
    </source>
</evidence>
<keyword evidence="4" id="KW-1185">Reference proteome</keyword>
<feature type="region of interest" description="Disordered" evidence="2">
    <location>
        <begin position="459"/>
        <end position="500"/>
    </location>
</feature>
<dbReference type="EMBL" id="CABVLU010000004">
    <property type="protein sequence ID" value="VVT56307.1"/>
    <property type="molecule type" value="Genomic_DNA"/>
</dbReference>
<feature type="compositionally biased region" description="Basic and acidic residues" evidence="2">
    <location>
        <begin position="377"/>
        <end position="388"/>
    </location>
</feature>
<evidence type="ECO:0000256" key="1">
    <source>
        <dbReference type="SAM" id="Coils"/>
    </source>
</evidence>
<reference evidence="3 4" key="1">
    <citation type="submission" date="2019-09" db="EMBL/GenBank/DDBJ databases">
        <authorList>
            <person name="Brejova B."/>
        </authorList>
    </citation>
    <scope>NUCLEOTIDE SEQUENCE [LARGE SCALE GENOMIC DNA]</scope>
</reference>
<accession>A0A5E8BXS8</accession>
<dbReference type="AlphaFoldDB" id="A0A5E8BXS8"/>
<proteinExistence type="predicted"/>
<dbReference type="RefSeq" id="XP_031855557.1">
    <property type="nucleotide sequence ID" value="XM_031999666.1"/>
</dbReference>
<dbReference type="Pfam" id="PF08202">
    <property type="entry name" value="MIS13"/>
    <property type="match status" value="1"/>
</dbReference>
<gene>
    <name evidence="3" type="ORF">SAPINGB_P004951</name>
</gene>
<feature type="region of interest" description="Disordered" evidence="2">
    <location>
        <begin position="1"/>
        <end position="46"/>
    </location>
</feature>
<feature type="compositionally biased region" description="Low complexity" evidence="2">
    <location>
        <begin position="471"/>
        <end position="485"/>
    </location>
</feature>
<dbReference type="PANTHER" id="PTHR14778:SF2">
    <property type="entry name" value="KINETOCHORE-ASSOCIATED PROTEIN DSN1 HOMOLOG"/>
    <property type="match status" value="1"/>
</dbReference>
<organism evidence="3 4">
    <name type="scientific">Magnusiomyces paraingens</name>
    <dbReference type="NCBI Taxonomy" id="2606893"/>
    <lineage>
        <taxon>Eukaryota</taxon>
        <taxon>Fungi</taxon>
        <taxon>Dikarya</taxon>
        <taxon>Ascomycota</taxon>
        <taxon>Saccharomycotina</taxon>
        <taxon>Dipodascomycetes</taxon>
        <taxon>Dipodascales</taxon>
        <taxon>Dipodascaceae</taxon>
        <taxon>Magnusiomyces</taxon>
    </lineage>
</organism>
<feature type="compositionally biased region" description="Low complexity" evidence="2">
    <location>
        <begin position="10"/>
        <end position="20"/>
    </location>
</feature>
<feature type="region of interest" description="Disordered" evidence="2">
    <location>
        <begin position="133"/>
        <end position="409"/>
    </location>
</feature>
<keyword evidence="1" id="KW-0175">Coiled coil</keyword>
<feature type="compositionally biased region" description="Polar residues" evidence="2">
    <location>
        <begin position="193"/>
        <end position="203"/>
    </location>
</feature>
<dbReference type="PANTHER" id="PTHR14778">
    <property type="entry name" value="KINETOCHORE-ASSOCIATED PROTEIN DSN1 HOMOLOG"/>
    <property type="match status" value="1"/>
</dbReference>
<feature type="compositionally biased region" description="Basic and acidic residues" evidence="2">
    <location>
        <begin position="244"/>
        <end position="255"/>
    </location>
</feature>
<dbReference type="InterPro" id="IPR013218">
    <property type="entry name" value="Dsn1/Mis13"/>
</dbReference>
<dbReference type="GO" id="GO:0051301">
    <property type="term" value="P:cell division"/>
    <property type="evidence" value="ECO:0007669"/>
    <property type="project" value="InterPro"/>
</dbReference>
<dbReference type="Proteomes" id="UP000398389">
    <property type="component" value="Unassembled WGS sequence"/>
</dbReference>
<feature type="compositionally biased region" description="Acidic residues" evidence="2">
    <location>
        <begin position="155"/>
        <end position="177"/>
    </location>
</feature>
<feature type="compositionally biased region" description="Low complexity" evidence="2">
    <location>
        <begin position="845"/>
        <end position="856"/>
    </location>
</feature>
<feature type="compositionally biased region" description="Polar residues" evidence="2">
    <location>
        <begin position="459"/>
        <end position="470"/>
    </location>
</feature>
<evidence type="ECO:0000256" key="2">
    <source>
        <dbReference type="SAM" id="MobiDB-lite"/>
    </source>
</evidence>
<dbReference type="GO" id="GO:0007059">
    <property type="term" value="P:chromosome segregation"/>
    <property type="evidence" value="ECO:0007669"/>
    <property type="project" value="InterPro"/>
</dbReference>
<feature type="compositionally biased region" description="Polar residues" evidence="2">
    <location>
        <begin position="26"/>
        <end position="46"/>
    </location>
</feature>
<name>A0A5E8BXS8_9ASCO</name>
<feature type="coiled-coil region" evidence="1">
    <location>
        <begin position="655"/>
        <end position="689"/>
    </location>
</feature>
<protein>
    <submittedName>
        <fullName evidence="3">Uncharacterized protein</fullName>
    </submittedName>
</protein>